<protein>
    <submittedName>
        <fullName evidence="1">Uncharacterized protein</fullName>
    </submittedName>
</protein>
<accession>A0ABQ3VPN2</accession>
<dbReference type="RefSeq" id="WP_201365823.1">
    <property type="nucleotide sequence ID" value="NZ_BNJJ01000022.1"/>
</dbReference>
<dbReference type="Proteomes" id="UP000635565">
    <property type="component" value="Unassembled WGS sequence"/>
</dbReference>
<proteinExistence type="predicted"/>
<reference evidence="1 2" key="1">
    <citation type="journal article" date="2021" name="Int. J. Syst. Evol. Microbiol.">
        <title>Reticulibacter mediterranei gen. nov., sp. nov., within the new family Reticulibacteraceae fam. nov., and Ktedonospora formicarum gen. nov., sp. nov., Ktedonobacter robiniae sp. nov., Dictyobacter formicarum sp. nov. and Dictyobacter arantiisoli sp. nov., belonging to the class Ktedonobacteria.</title>
        <authorList>
            <person name="Yabe S."/>
            <person name="Zheng Y."/>
            <person name="Wang C.M."/>
            <person name="Sakai Y."/>
            <person name="Abe K."/>
            <person name="Yokota A."/>
            <person name="Donadio S."/>
            <person name="Cavaletti L."/>
            <person name="Monciardini P."/>
        </authorList>
    </citation>
    <scope>NUCLEOTIDE SEQUENCE [LARGE SCALE GENOMIC DNA]</scope>
    <source>
        <strain evidence="1 2">SOSP1-9</strain>
    </source>
</reference>
<gene>
    <name evidence="1" type="ORF">KSZ_62200</name>
</gene>
<evidence type="ECO:0000313" key="2">
    <source>
        <dbReference type="Proteomes" id="UP000635565"/>
    </source>
</evidence>
<evidence type="ECO:0000313" key="1">
    <source>
        <dbReference type="EMBL" id="GHO88214.1"/>
    </source>
</evidence>
<name>A0ABQ3VPN2_9CHLR</name>
<keyword evidence="2" id="KW-1185">Reference proteome</keyword>
<organism evidence="1 2">
    <name type="scientific">Dictyobacter formicarum</name>
    <dbReference type="NCBI Taxonomy" id="2778368"/>
    <lineage>
        <taxon>Bacteria</taxon>
        <taxon>Bacillati</taxon>
        <taxon>Chloroflexota</taxon>
        <taxon>Ktedonobacteria</taxon>
        <taxon>Ktedonobacterales</taxon>
        <taxon>Dictyobacteraceae</taxon>
        <taxon>Dictyobacter</taxon>
    </lineage>
</organism>
<sequence length="152" mass="17100">MADPKTLKWQATFGEALTISQFFYQQPITGLVMSRITLNGQVLAPEELLTLARIIQEHGVEIGNAAIHNQEARRDAYTKAYADTYFVPVQYDEDYTGDGPYPSDAVATWAYIPAYLVAEYGLERAFEMLMSVDKVHIIASWEHEPVLGANIR</sequence>
<dbReference type="EMBL" id="BNJJ01000022">
    <property type="protein sequence ID" value="GHO88214.1"/>
    <property type="molecule type" value="Genomic_DNA"/>
</dbReference>
<comment type="caution">
    <text evidence="1">The sequence shown here is derived from an EMBL/GenBank/DDBJ whole genome shotgun (WGS) entry which is preliminary data.</text>
</comment>